<feature type="domain" description="Hedgehog/Intein (Hint)" evidence="1">
    <location>
        <begin position="25"/>
        <end position="145"/>
    </location>
</feature>
<dbReference type="InterPro" id="IPR036844">
    <property type="entry name" value="Hint_dom_sf"/>
</dbReference>
<sequence>MFMQDVTRFAATPVTAAATLGQGLIDGTLIETAAGWRPVQSLRVGDSLQTLDGGLRRVVALNRREVLPGEPVVHLSGGHFDACSDVMLMPGQSVLLDTVGLMAAPYARIAAAALTGCIGARTASAPRRVEVVTPIFAEEEVVWAQSGLLLLCPGLRGGDTAFPELHARAAALFLAERSRRFA</sequence>
<comment type="caution">
    <text evidence="2">The sequence shown here is derived from an EMBL/GenBank/DDBJ whole genome shotgun (WGS) entry which is preliminary data.</text>
</comment>
<dbReference type="Proteomes" id="UP000241362">
    <property type="component" value="Unassembled WGS sequence"/>
</dbReference>
<reference evidence="2 3" key="1">
    <citation type="submission" date="2018-03" db="EMBL/GenBank/DDBJ databases">
        <title>Rhodobacter blasticus.</title>
        <authorList>
            <person name="Meyer T.E."/>
            <person name="Miller S."/>
            <person name="Lodha T."/>
            <person name="Gandham S."/>
            <person name="Chintalapati S."/>
            <person name="Chintalapati V.R."/>
        </authorList>
    </citation>
    <scope>NUCLEOTIDE SEQUENCE [LARGE SCALE GENOMIC DNA]</scope>
    <source>
        <strain evidence="2 3">DSM 2131</strain>
    </source>
</reference>
<dbReference type="InterPro" id="IPR028992">
    <property type="entry name" value="Hedgehog/Intein_dom"/>
</dbReference>
<protein>
    <recommendedName>
        <fullName evidence="1">Hedgehog/Intein (Hint) domain-containing protein</fullName>
    </recommendedName>
</protein>
<keyword evidence="3" id="KW-1185">Reference proteome</keyword>
<dbReference type="SUPFAM" id="SSF51294">
    <property type="entry name" value="Hedgehog/intein (Hint) domain"/>
    <property type="match status" value="1"/>
</dbReference>
<gene>
    <name evidence="2" type="ORF">C5F44_12900</name>
</gene>
<dbReference type="AlphaFoldDB" id="A0A2T4J708"/>
<evidence type="ECO:0000313" key="3">
    <source>
        <dbReference type="Proteomes" id="UP000241362"/>
    </source>
</evidence>
<dbReference type="EMBL" id="PZKE01000012">
    <property type="protein sequence ID" value="PTE13692.1"/>
    <property type="molecule type" value="Genomic_DNA"/>
</dbReference>
<name>A0A2T4J708_FUSBL</name>
<dbReference type="Pfam" id="PF13403">
    <property type="entry name" value="Hint_2"/>
    <property type="match status" value="1"/>
</dbReference>
<dbReference type="RefSeq" id="WP_107673950.1">
    <property type="nucleotide sequence ID" value="NZ_PZKE01000012.1"/>
</dbReference>
<accession>A0A2T4J708</accession>
<proteinExistence type="predicted"/>
<organism evidence="2 3">
    <name type="scientific">Fuscovulum blasticum DSM 2131</name>
    <dbReference type="NCBI Taxonomy" id="1188250"/>
    <lineage>
        <taxon>Bacteria</taxon>
        <taxon>Pseudomonadati</taxon>
        <taxon>Pseudomonadota</taxon>
        <taxon>Alphaproteobacteria</taxon>
        <taxon>Rhodobacterales</taxon>
        <taxon>Paracoccaceae</taxon>
        <taxon>Pseudogemmobacter</taxon>
    </lineage>
</organism>
<evidence type="ECO:0000259" key="1">
    <source>
        <dbReference type="Pfam" id="PF13403"/>
    </source>
</evidence>
<evidence type="ECO:0000313" key="2">
    <source>
        <dbReference type="EMBL" id="PTE13692.1"/>
    </source>
</evidence>